<dbReference type="InterPro" id="IPR031331">
    <property type="entry name" value="NEUT/ALK_ceramidase_C"/>
</dbReference>
<dbReference type="EC" id="3.5.1.23" evidence="3"/>
<dbReference type="PROSITE" id="PS51318">
    <property type="entry name" value="TAT"/>
    <property type="match status" value="1"/>
</dbReference>
<keyword evidence="3" id="KW-0443">Lipid metabolism</keyword>
<reference evidence="6 7" key="1">
    <citation type="submission" date="2020-10" db="EMBL/GenBank/DDBJ databases">
        <title>Novel species in genus Corynebacterium.</title>
        <authorList>
            <person name="Zhang G."/>
        </authorList>
    </citation>
    <scope>NUCLEOTIDE SEQUENCE [LARGE SCALE GENOMIC DNA]</scope>
    <source>
        <strain evidence="6 7">DSM 45110</strain>
    </source>
</reference>
<protein>
    <recommendedName>
        <fullName evidence="3">Neutral ceramidase</fullName>
        <ecNumber evidence="3">3.5.1.23</ecNumber>
    </recommendedName>
</protein>
<gene>
    <name evidence="6" type="ORF">IRY30_05195</name>
</gene>
<dbReference type="PANTHER" id="PTHR12670:SF1">
    <property type="entry name" value="NEUTRAL CERAMIDASE"/>
    <property type="match status" value="1"/>
</dbReference>
<dbReference type="Pfam" id="PF04734">
    <property type="entry name" value="Ceramidase_alk"/>
    <property type="match status" value="1"/>
</dbReference>
<keyword evidence="3" id="KW-0746">Sphingolipid metabolism</keyword>
<comment type="catalytic activity">
    <reaction evidence="3">
        <text>an N-acylsphing-4-enine + H2O = sphing-4-enine + a fatty acid</text>
        <dbReference type="Rhea" id="RHEA:20856"/>
        <dbReference type="ChEBI" id="CHEBI:15377"/>
        <dbReference type="ChEBI" id="CHEBI:28868"/>
        <dbReference type="ChEBI" id="CHEBI:52639"/>
        <dbReference type="ChEBI" id="CHEBI:57756"/>
        <dbReference type="EC" id="3.5.1.23"/>
    </reaction>
</comment>
<keyword evidence="7" id="KW-1185">Reference proteome</keyword>
<evidence type="ECO:0000259" key="4">
    <source>
        <dbReference type="Pfam" id="PF04734"/>
    </source>
</evidence>
<evidence type="ECO:0000313" key="6">
    <source>
        <dbReference type="EMBL" id="MBF4553478.1"/>
    </source>
</evidence>
<accession>A0ABR9ZKI5</accession>
<proteinExistence type="inferred from homology"/>
<dbReference type="Proteomes" id="UP000635902">
    <property type="component" value="Unassembled WGS sequence"/>
</dbReference>
<comment type="similarity">
    <text evidence="1 3">Belongs to the neutral ceramidase family.</text>
</comment>
<evidence type="ECO:0000256" key="2">
    <source>
        <dbReference type="ARBA" id="ARBA00022801"/>
    </source>
</evidence>
<dbReference type="InterPro" id="IPR006311">
    <property type="entry name" value="TAT_signal"/>
</dbReference>
<evidence type="ECO:0000259" key="5">
    <source>
        <dbReference type="Pfam" id="PF17048"/>
    </source>
</evidence>
<keyword evidence="2 3" id="KW-0378">Hydrolase</keyword>
<sequence>MPAARTTAHSFTEVAAPPSTSFNSAFSRRTFFAGLAAIGGGVLWSSLGTGQAAADPQGSLQVGRGMADMTGEPWGAGMNGYAVLEQSSIGLQRRQYARAFIFVDPESGQRVVHCTADLGLMFQSIHLEVLRRLQGKFGEHYGQHNVLLHAQHTHIAPGGTSAHLMVDLTAGGFRPVTFEANVAGIVEAISRAHEDIQPSDITLTRAEVHNASANRSKQAFDKNPQADKDHFPNGIDPAATTLHIHRGDTSVGFINWFAVHPTSNGHTYRHVGTDNKGYAAWATEEAMGVDHQHPENAPFVAAFANSSPGDITPNLGLTPDSGPGVNSQDSARIIGERLMGGIADATEVSGVSGSGISGIYRWADISAQEVAGKWTVDGKPGKTSPAILGASFAASSQEDGGGEPLLGFNEGERGGTPWVKQVGNVVIPKEMHDIHDPKEMLLPVGFIPGMLQQVFPFYIHRIGGLVLISHGFEATIVSGLRLRRAVAEALDVPLDSVVSQGYVNGYGHYVTTPEEYSTQNYEGGATAFGRNQLPAMQQIFSELAVAMKQGKPVNAGGPAGDLTGLIPAAPGSNPLVDIAPFGKRFGDVLQAPGRVTRGENATLKLVGANPNNNLRHGEGYLSITDANGEVIGNDSSESTLITFQNSWGTTTVIVSWSTRDVQPGEYTIEFRGDSKALGGELTPFSTRATVTVV</sequence>
<evidence type="ECO:0000256" key="3">
    <source>
        <dbReference type="RuleBase" id="RU366019"/>
    </source>
</evidence>
<organism evidence="6 7">
    <name type="scientific">Corynebacterium suicordis DSM 45110</name>
    <dbReference type="NCBI Taxonomy" id="1121369"/>
    <lineage>
        <taxon>Bacteria</taxon>
        <taxon>Bacillati</taxon>
        <taxon>Actinomycetota</taxon>
        <taxon>Actinomycetes</taxon>
        <taxon>Mycobacteriales</taxon>
        <taxon>Corynebacteriaceae</taxon>
        <taxon>Corynebacterium</taxon>
    </lineage>
</organism>
<dbReference type="PANTHER" id="PTHR12670">
    <property type="entry name" value="CERAMIDASE"/>
    <property type="match status" value="1"/>
</dbReference>
<feature type="domain" description="Neutral/alkaline non-lysosomal ceramidase N-terminal" evidence="4">
    <location>
        <begin position="61"/>
        <end position="538"/>
    </location>
</feature>
<dbReference type="InterPro" id="IPR031329">
    <property type="entry name" value="NEUT/ALK_ceramidase_N"/>
</dbReference>
<dbReference type="InterPro" id="IPR038445">
    <property type="entry name" value="NCDase_C_sf"/>
</dbReference>
<name>A0ABR9ZKI5_9CORY</name>
<evidence type="ECO:0000256" key="1">
    <source>
        <dbReference type="ARBA" id="ARBA00009835"/>
    </source>
</evidence>
<evidence type="ECO:0000313" key="7">
    <source>
        <dbReference type="Proteomes" id="UP000635902"/>
    </source>
</evidence>
<dbReference type="InterPro" id="IPR006823">
    <property type="entry name" value="Ceramidase_alk"/>
</dbReference>
<feature type="domain" description="Neutral/alkaline non-lysosomal ceramidase C-terminal" evidence="5">
    <location>
        <begin position="541"/>
        <end position="687"/>
    </location>
</feature>
<comment type="caution">
    <text evidence="6">The sequence shown here is derived from an EMBL/GenBank/DDBJ whole genome shotgun (WGS) entry which is preliminary data.</text>
</comment>
<dbReference type="Pfam" id="PF17048">
    <property type="entry name" value="Ceramidse_alk_C"/>
    <property type="match status" value="1"/>
</dbReference>
<dbReference type="EMBL" id="JADKMY010000001">
    <property type="protein sequence ID" value="MBF4553478.1"/>
    <property type="molecule type" value="Genomic_DNA"/>
</dbReference>
<dbReference type="Gene3D" id="2.60.40.2300">
    <property type="entry name" value="Neutral/alkaline non-lysosomal ceramidase, C-terminal domain"/>
    <property type="match status" value="1"/>
</dbReference>